<protein>
    <recommendedName>
        <fullName evidence="6">RUN domain-containing protein</fullName>
    </recommendedName>
</protein>
<dbReference type="InterPro" id="IPR052428">
    <property type="entry name" value="Autophagy_HostDef_Reg"/>
</dbReference>
<dbReference type="PROSITE" id="PS50826">
    <property type="entry name" value="RUN"/>
    <property type="match status" value="1"/>
</dbReference>
<dbReference type="Gene3D" id="1.20.58.900">
    <property type="match status" value="1"/>
</dbReference>
<dbReference type="Pfam" id="PF13901">
    <property type="entry name" value="RH_dom"/>
    <property type="match status" value="1"/>
</dbReference>
<dbReference type="InterPro" id="IPR048569">
    <property type="entry name" value="RUBC_PIKBD"/>
</dbReference>
<sequence length="880" mass="101267">MSDLIVDYSSKHKQLLFDLKCTVEGLLVAQVANVWSIYGGLNRLHNAIEKIFKNGCKAISHDTSSDYWQFIQALEWLQPNNIKCSLVIDCEYKSHLPHHLKIDKASIWLYRSLENHSLSQKLSWLLSDKKHLESCYQTQAFLCQEKYAEAVLICLRSVERNQPSLISEIDPCLFLSKMNEQKYNKVHRRCSSFPDNHYKSMQEFKYRKALPKLDLNVEIVKSPNKLPGKLKPWNSMPNLSLQAQTSKEKLNESRTMPSTPIINRYNVKQPFFPPWKISMKTTRPGNYKKTVKHVIINNCDIIEHTPLSQSCKSSALENDLVNLSVGALRGGKSQKTKLNTSRSIPDYGFLTTLSGEKDFRKQPKKTFIEDGGMSVLPMATGYFPRPIKGQTLTVFLTSSQFARSNAELDRENAHFSVSEAVISAMEQIRCKRDLNLADEQVEESDEEIMSLKQRIRLRRRQKLEEKQRKMWSPCIGEGKTDTTTTEGSISPSSTPSGTPPQSMTSDEVDDLEIDEASNLVENRGLSMSMASLYSDADLFKKPRGAPDGASDILSAEGVALSLISRFNEKQLPRASDLEWLVSEEDAPQALLPLPKSWPISPDECGETQVTPLRGTQEWAPPRPQIIFTPHPRPDNTLWCCCCDCSNRRKSLMEKQNYRCAGCGMRVAPQYASRFRYCDYLGRYFCTGCHTNQLALIPGRVLQKWDFNRYPVSNFSYRLLEQMYVDPLFRIFELNKNISKRSKNLMLSKKYRLGLHYMKDFITTCRFAETIQEYLENENAYIFNDPDVYSMLDLVNVRSGEMNNRLRYLVELCCRHTSECELCLARGFICEMCEINEIIFPWQMRKVTRCFKCGSCFHTKCWLNKSQVCTKCIRMQKRTES</sequence>
<dbReference type="InterPro" id="IPR037213">
    <property type="entry name" value="Run_dom_sf"/>
</dbReference>
<name>A0AAN7P7Y6_9COLE</name>
<dbReference type="InterPro" id="IPR004012">
    <property type="entry name" value="Run_dom"/>
</dbReference>
<evidence type="ECO:0000313" key="8">
    <source>
        <dbReference type="Proteomes" id="UP001353858"/>
    </source>
</evidence>
<dbReference type="CDD" id="cd17686">
    <property type="entry name" value="RUN_RUBCN"/>
    <property type="match status" value="1"/>
</dbReference>
<dbReference type="GO" id="GO:0006914">
    <property type="term" value="P:autophagy"/>
    <property type="evidence" value="ECO:0007669"/>
    <property type="project" value="UniProtKB-KW"/>
</dbReference>
<dbReference type="SMART" id="SM01175">
    <property type="entry name" value="DUF4206"/>
    <property type="match status" value="1"/>
</dbReference>
<evidence type="ECO:0000256" key="3">
    <source>
        <dbReference type="ARBA" id="ARBA00022753"/>
    </source>
</evidence>
<dbReference type="Pfam" id="PF21054">
    <property type="entry name" value="RUBC_PIKBD"/>
    <property type="match status" value="1"/>
</dbReference>
<organism evidence="7 8">
    <name type="scientific">Aquatica leii</name>
    <dbReference type="NCBI Taxonomy" id="1421715"/>
    <lineage>
        <taxon>Eukaryota</taxon>
        <taxon>Metazoa</taxon>
        <taxon>Ecdysozoa</taxon>
        <taxon>Arthropoda</taxon>
        <taxon>Hexapoda</taxon>
        <taxon>Insecta</taxon>
        <taxon>Pterygota</taxon>
        <taxon>Neoptera</taxon>
        <taxon>Endopterygota</taxon>
        <taxon>Coleoptera</taxon>
        <taxon>Polyphaga</taxon>
        <taxon>Elateriformia</taxon>
        <taxon>Elateroidea</taxon>
        <taxon>Lampyridae</taxon>
        <taxon>Luciolinae</taxon>
        <taxon>Aquatica</taxon>
    </lineage>
</organism>
<dbReference type="PANTHER" id="PTHR45971:SF1">
    <property type="entry name" value="RUBICON, ISOFORM A"/>
    <property type="match status" value="1"/>
</dbReference>
<gene>
    <name evidence="7" type="ORF">RN001_007128</name>
</gene>
<dbReference type="Pfam" id="PF02759">
    <property type="entry name" value="RUN"/>
    <property type="match status" value="1"/>
</dbReference>
<keyword evidence="4" id="KW-0072">Autophagy</keyword>
<comment type="caution">
    <text evidence="7">The sequence shown here is derived from an EMBL/GenBank/DDBJ whole genome shotgun (WGS) entry which is preliminary data.</text>
</comment>
<feature type="compositionally biased region" description="Low complexity" evidence="5">
    <location>
        <begin position="481"/>
        <end position="505"/>
    </location>
</feature>
<keyword evidence="8" id="KW-1185">Reference proteome</keyword>
<feature type="region of interest" description="Disordered" evidence="5">
    <location>
        <begin position="466"/>
        <end position="507"/>
    </location>
</feature>
<keyword evidence="3" id="KW-0967">Endosome</keyword>
<dbReference type="Proteomes" id="UP001353858">
    <property type="component" value="Unassembled WGS sequence"/>
</dbReference>
<feature type="domain" description="RUN" evidence="6">
    <location>
        <begin position="35"/>
        <end position="170"/>
    </location>
</feature>
<evidence type="ECO:0000256" key="2">
    <source>
        <dbReference type="ARBA" id="ARBA00022553"/>
    </source>
</evidence>
<evidence type="ECO:0000256" key="5">
    <source>
        <dbReference type="SAM" id="MobiDB-lite"/>
    </source>
</evidence>
<dbReference type="EMBL" id="JARPUR010000003">
    <property type="protein sequence ID" value="KAK4878982.1"/>
    <property type="molecule type" value="Genomic_DNA"/>
</dbReference>
<evidence type="ECO:0000313" key="7">
    <source>
        <dbReference type="EMBL" id="KAK4878982.1"/>
    </source>
</evidence>
<comment type="subcellular location">
    <subcellularLocation>
        <location evidence="1">Late endosome</location>
    </subcellularLocation>
</comment>
<dbReference type="PANTHER" id="PTHR45971">
    <property type="entry name" value="PHOX (PX) DOMAIN-CONTAINING PROTEIN"/>
    <property type="match status" value="1"/>
</dbReference>
<dbReference type="InterPro" id="IPR025258">
    <property type="entry name" value="RH_dom"/>
</dbReference>
<reference evidence="8" key="1">
    <citation type="submission" date="2023-01" db="EMBL/GenBank/DDBJ databases">
        <title>Key to firefly adult light organ development and bioluminescence: homeobox transcription factors regulate luciferase expression and transportation to peroxisome.</title>
        <authorList>
            <person name="Fu X."/>
        </authorList>
    </citation>
    <scope>NUCLEOTIDE SEQUENCE [LARGE SCALE GENOMIC DNA]</scope>
</reference>
<evidence type="ECO:0000259" key="6">
    <source>
        <dbReference type="PROSITE" id="PS50826"/>
    </source>
</evidence>
<accession>A0AAN7P7Y6</accession>
<evidence type="ECO:0000256" key="1">
    <source>
        <dbReference type="ARBA" id="ARBA00004603"/>
    </source>
</evidence>
<evidence type="ECO:0000256" key="4">
    <source>
        <dbReference type="ARBA" id="ARBA00023006"/>
    </source>
</evidence>
<proteinExistence type="predicted"/>
<dbReference type="GO" id="GO:1901981">
    <property type="term" value="F:phosphatidylinositol phosphate binding"/>
    <property type="evidence" value="ECO:0007669"/>
    <property type="project" value="TreeGrafter"/>
</dbReference>
<dbReference type="GO" id="GO:0005770">
    <property type="term" value="C:late endosome"/>
    <property type="evidence" value="ECO:0007669"/>
    <property type="project" value="UniProtKB-SubCell"/>
</dbReference>
<keyword evidence="2" id="KW-0597">Phosphoprotein</keyword>
<dbReference type="AlphaFoldDB" id="A0AAN7P7Y6"/>
<dbReference type="SUPFAM" id="SSF140741">
    <property type="entry name" value="RUN domain-like"/>
    <property type="match status" value="1"/>
</dbReference>